<dbReference type="STRING" id="106549.A0A540LEP7"/>
<dbReference type="GO" id="GO:0003677">
    <property type="term" value="F:DNA binding"/>
    <property type="evidence" value="ECO:0007669"/>
    <property type="project" value="UniProtKB-KW"/>
</dbReference>
<evidence type="ECO:0000259" key="7">
    <source>
        <dbReference type="PROSITE" id="PS50103"/>
    </source>
</evidence>
<dbReference type="InterPro" id="IPR000571">
    <property type="entry name" value="Znf_CCCH"/>
</dbReference>
<dbReference type="SUPFAM" id="SSF90229">
    <property type="entry name" value="CCCH zinc finger"/>
    <property type="match status" value="1"/>
</dbReference>
<dbReference type="InterPro" id="IPR036855">
    <property type="entry name" value="Znf_CCCH_sf"/>
</dbReference>
<dbReference type="Pfam" id="PF00642">
    <property type="entry name" value="zf-CCCH"/>
    <property type="match status" value="1"/>
</dbReference>
<gene>
    <name evidence="8" type="ORF">C1H46_029473</name>
</gene>
<dbReference type="PANTHER" id="PTHR12506:SF20">
    <property type="entry name" value="ZINC FINGER CCCH DOMAIN-CONTAINING PROTEIN 67"/>
    <property type="match status" value="1"/>
</dbReference>
<evidence type="ECO:0000256" key="4">
    <source>
        <dbReference type="ARBA" id="ARBA00023125"/>
    </source>
</evidence>
<feature type="compositionally biased region" description="Basic and acidic residues" evidence="6">
    <location>
        <begin position="140"/>
        <end position="150"/>
    </location>
</feature>
<evidence type="ECO:0000256" key="6">
    <source>
        <dbReference type="SAM" id="MobiDB-lite"/>
    </source>
</evidence>
<reference evidence="8 9" key="1">
    <citation type="journal article" date="2019" name="G3 (Bethesda)">
        <title>Sequencing of a Wild Apple (Malus baccata) Genome Unravels the Differences Between Cultivated and Wild Apple Species Regarding Disease Resistance and Cold Tolerance.</title>
        <authorList>
            <person name="Chen X."/>
        </authorList>
    </citation>
    <scope>NUCLEOTIDE SEQUENCE [LARGE SCALE GENOMIC DNA]</scope>
    <source>
        <strain evidence="9">cv. Shandingzi</strain>
        <tissue evidence="8">Leaves</tissue>
    </source>
</reference>
<dbReference type="PANTHER" id="PTHR12506">
    <property type="entry name" value="PROTEIN PHOSPHATASE RELATED"/>
    <property type="match status" value="1"/>
</dbReference>
<keyword evidence="4" id="KW-0238">DNA-binding</keyword>
<evidence type="ECO:0000256" key="1">
    <source>
        <dbReference type="ARBA" id="ARBA00022723"/>
    </source>
</evidence>
<dbReference type="PROSITE" id="PS50103">
    <property type="entry name" value="ZF_C3H1"/>
    <property type="match status" value="1"/>
</dbReference>
<keyword evidence="1 5" id="KW-0479">Metal-binding</keyword>
<dbReference type="GO" id="GO:0008270">
    <property type="term" value="F:zinc ion binding"/>
    <property type="evidence" value="ECO:0007669"/>
    <property type="project" value="UniProtKB-KW"/>
</dbReference>
<dbReference type="Proteomes" id="UP000315295">
    <property type="component" value="Unassembled WGS sequence"/>
</dbReference>
<feature type="compositionally biased region" description="Basic and acidic residues" evidence="6">
    <location>
        <begin position="240"/>
        <end position="281"/>
    </location>
</feature>
<feature type="compositionally biased region" description="Basic and acidic residues" evidence="6">
    <location>
        <begin position="291"/>
        <end position="304"/>
    </location>
</feature>
<organism evidence="8 9">
    <name type="scientific">Malus baccata</name>
    <name type="common">Siberian crab apple</name>
    <name type="synonym">Pyrus baccata</name>
    <dbReference type="NCBI Taxonomy" id="106549"/>
    <lineage>
        <taxon>Eukaryota</taxon>
        <taxon>Viridiplantae</taxon>
        <taxon>Streptophyta</taxon>
        <taxon>Embryophyta</taxon>
        <taxon>Tracheophyta</taxon>
        <taxon>Spermatophyta</taxon>
        <taxon>Magnoliopsida</taxon>
        <taxon>eudicotyledons</taxon>
        <taxon>Gunneridae</taxon>
        <taxon>Pentapetalae</taxon>
        <taxon>rosids</taxon>
        <taxon>fabids</taxon>
        <taxon>Rosales</taxon>
        <taxon>Rosaceae</taxon>
        <taxon>Amygdaloideae</taxon>
        <taxon>Maleae</taxon>
        <taxon>Malus</taxon>
    </lineage>
</organism>
<evidence type="ECO:0000256" key="2">
    <source>
        <dbReference type="ARBA" id="ARBA00022771"/>
    </source>
</evidence>
<feature type="region of interest" description="Disordered" evidence="6">
    <location>
        <begin position="198"/>
        <end position="322"/>
    </location>
</feature>
<keyword evidence="9" id="KW-1185">Reference proteome</keyword>
<evidence type="ECO:0000313" key="9">
    <source>
        <dbReference type="Proteomes" id="UP000315295"/>
    </source>
</evidence>
<protein>
    <recommendedName>
        <fullName evidence="7">C3H1-type domain-containing protein</fullName>
    </recommendedName>
</protein>
<proteinExistence type="predicted"/>
<feature type="region of interest" description="Disordered" evidence="6">
    <location>
        <begin position="40"/>
        <end position="59"/>
    </location>
</feature>
<feature type="region of interest" description="Disordered" evidence="6">
    <location>
        <begin position="101"/>
        <end position="184"/>
    </location>
</feature>
<dbReference type="Gene3D" id="2.30.30.1190">
    <property type="match status" value="1"/>
</dbReference>
<feature type="compositionally biased region" description="Basic and acidic residues" evidence="6">
    <location>
        <begin position="198"/>
        <end position="234"/>
    </location>
</feature>
<accession>A0A540LEP7</accession>
<evidence type="ECO:0000313" key="8">
    <source>
        <dbReference type="EMBL" id="TQD84957.1"/>
    </source>
</evidence>
<dbReference type="InterPro" id="IPR050974">
    <property type="entry name" value="Plant_ZF_CCCH"/>
</dbReference>
<evidence type="ECO:0000256" key="5">
    <source>
        <dbReference type="PROSITE-ProRule" id="PRU00723"/>
    </source>
</evidence>
<feature type="compositionally biased region" description="Basic and acidic residues" evidence="6">
    <location>
        <begin position="165"/>
        <end position="184"/>
    </location>
</feature>
<evidence type="ECO:0000256" key="3">
    <source>
        <dbReference type="ARBA" id="ARBA00022833"/>
    </source>
</evidence>
<feature type="zinc finger region" description="C3H1-type" evidence="5">
    <location>
        <begin position="338"/>
        <end position="366"/>
    </location>
</feature>
<keyword evidence="2 5" id="KW-0863">Zinc-finger</keyword>
<feature type="domain" description="C3H1-type" evidence="7">
    <location>
        <begin position="338"/>
        <end position="366"/>
    </location>
</feature>
<comment type="caution">
    <text evidence="8">The sequence shown here is derived from an EMBL/GenBank/DDBJ whole genome shotgun (WGS) entry which is preliminary data.</text>
</comment>
<name>A0A540LEP7_MALBA</name>
<sequence length="396" mass="45538">MLPTARVLLPVSFTVLVEIYRYFRSGRQPELPQGVAFRLNPIDDQGGHPPSIPSHAPSDLDPEILELIRTLDPGVIEWVRNLDPAFLDEIRKIQELSLKEKEEKEKGKERETQEETEKERESEKSESGSGGGGNENGGEVVKEVVEESSTRNHPRRRENKQMMVSKDKAMQGEELTEKQDQTESREIFVGDHFVLKVSKDKAKRREELVEKQDQTENKKMVSKDKAKQREELVEKQVQTESKKNVSKDKAKQREELAVKQDRTESKKVFKDKPRQRGELAEKQGQTKNKKVFKDNAKQRGELAEKQGQTRNKYCPGQRKREPSVAPALKLNFLGLPIRPGKKDCLHYMRTGTCKYENNCLFNHPDPTPAEESHPQFAYESHGIHSKTTEFITPSWD</sequence>
<dbReference type="GO" id="GO:0003729">
    <property type="term" value="F:mRNA binding"/>
    <property type="evidence" value="ECO:0007669"/>
    <property type="project" value="TreeGrafter"/>
</dbReference>
<feature type="compositionally biased region" description="Basic and acidic residues" evidence="6">
    <location>
        <begin position="101"/>
        <end position="126"/>
    </location>
</feature>
<dbReference type="SMART" id="SM00356">
    <property type="entry name" value="ZnF_C3H1"/>
    <property type="match status" value="1"/>
</dbReference>
<dbReference type="AlphaFoldDB" id="A0A540LEP7"/>
<keyword evidence="3 5" id="KW-0862">Zinc</keyword>
<dbReference type="EMBL" id="VIEB01000614">
    <property type="protein sequence ID" value="TQD84957.1"/>
    <property type="molecule type" value="Genomic_DNA"/>
</dbReference>